<dbReference type="SMART" id="SM00382">
    <property type="entry name" value="AAA"/>
    <property type="match status" value="1"/>
</dbReference>
<dbReference type="RefSeq" id="WP_155322499.1">
    <property type="nucleotide sequence ID" value="NZ_AP021876.1"/>
</dbReference>
<dbReference type="PANTHER" id="PTHR43776">
    <property type="entry name" value="TRANSPORT ATP-BINDING PROTEIN"/>
    <property type="match status" value="1"/>
</dbReference>
<dbReference type="PANTHER" id="PTHR43776:SF7">
    <property type="entry name" value="D,D-DIPEPTIDE TRANSPORT ATP-BINDING PROTEIN DDPF-RELATED"/>
    <property type="match status" value="1"/>
</dbReference>
<evidence type="ECO:0000256" key="4">
    <source>
        <dbReference type="ARBA" id="ARBA00022840"/>
    </source>
</evidence>
<name>A0A5K7ZI96_9BACT</name>
<dbReference type="AlphaFoldDB" id="A0A5K7ZI96"/>
<evidence type="ECO:0000313" key="6">
    <source>
        <dbReference type="EMBL" id="BBO81928.1"/>
    </source>
</evidence>
<evidence type="ECO:0000256" key="1">
    <source>
        <dbReference type="ARBA" id="ARBA00005417"/>
    </source>
</evidence>
<dbReference type="GO" id="GO:0055085">
    <property type="term" value="P:transmembrane transport"/>
    <property type="evidence" value="ECO:0007669"/>
    <property type="project" value="UniProtKB-ARBA"/>
</dbReference>
<dbReference type="InterPro" id="IPR003439">
    <property type="entry name" value="ABC_transporter-like_ATP-bd"/>
</dbReference>
<dbReference type="SUPFAM" id="SSF52540">
    <property type="entry name" value="P-loop containing nucleoside triphosphate hydrolases"/>
    <property type="match status" value="1"/>
</dbReference>
<feature type="domain" description="ABC transporter" evidence="5">
    <location>
        <begin position="2"/>
        <end position="248"/>
    </location>
</feature>
<keyword evidence="2" id="KW-0813">Transport</keyword>
<organism evidence="6 7">
    <name type="scientific">Desulfosarcina ovata subsp. sediminis</name>
    <dbReference type="NCBI Taxonomy" id="885957"/>
    <lineage>
        <taxon>Bacteria</taxon>
        <taxon>Pseudomonadati</taxon>
        <taxon>Thermodesulfobacteriota</taxon>
        <taxon>Desulfobacteria</taxon>
        <taxon>Desulfobacterales</taxon>
        <taxon>Desulfosarcinaceae</taxon>
        <taxon>Desulfosarcina</taxon>
    </lineage>
</organism>
<dbReference type="Gene3D" id="3.40.50.300">
    <property type="entry name" value="P-loop containing nucleotide triphosphate hydrolases"/>
    <property type="match status" value="1"/>
</dbReference>
<dbReference type="InterPro" id="IPR003593">
    <property type="entry name" value="AAA+_ATPase"/>
</dbReference>
<dbReference type="Pfam" id="PF00005">
    <property type="entry name" value="ABC_tran"/>
    <property type="match status" value="1"/>
</dbReference>
<evidence type="ECO:0000313" key="7">
    <source>
        <dbReference type="Proteomes" id="UP000425960"/>
    </source>
</evidence>
<evidence type="ECO:0000256" key="3">
    <source>
        <dbReference type="ARBA" id="ARBA00022741"/>
    </source>
</evidence>
<dbReference type="CDD" id="cd03257">
    <property type="entry name" value="ABC_NikE_OppD_transporters"/>
    <property type="match status" value="1"/>
</dbReference>
<dbReference type="Proteomes" id="UP000425960">
    <property type="component" value="Chromosome"/>
</dbReference>
<gene>
    <name evidence="6" type="ORF">DSCO28_24940</name>
</gene>
<dbReference type="GO" id="GO:0005524">
    <property type="term" value="F:ATP binding"/>
    <property type="evidence" value="ECO:0007669"/>
    <property type="project" value="UniProtKB-KW"/>
</dbReference>
<comment type="similarity">
    <text evidence="1">Belongs to the ABC transporter superfamily.</text>
</comment>
<keyword evidence="4" id="KW-0067">ATP-binding</keyword>
<evidence type="ECO:0000259" key="5">
    <source>
        <dbReference type="PROSITE" id="PS50893"/>
    </source>
</evidence>
<dbReference type="PROSITE" id="PS50893">
    <property type="entry name" value="ABC_TRANSPORTER_2"/>
    <property type="match status" value="1"/>
</dbReference>
<reference evidence="6 7" key="1">
    <citation type="submission" date="2019-11" db="EMBL/GenBank/DDBJ databases">
        <title>Comparative genomics of hydrocarbon-degrading Desulfosarcina strains.</title>
        <authorList>
            <person name="Watanabe M."/>
            <person name="Kojima H."/>
            <person name="Fukui M."/>
        </authorList>
    </citation>
    <scope>NUCLEOTIDE SEQUENCE [LARGE SCALE GENOMIC DNA]</scope>
    <source>
        <strain evidence="6 7">28bB2T</strain>
    </source>
</reference>
<sequence length="259" mass="28870">MIDVRHLSKHYTSGIVNKRLTRAVDGVNLSVPKGSVFGLTGESGCGKTTLAMLILRLVEPTAGSITIDGKDITRLGKRALNRLRPDYQIIWQNPDTSLSPRLPLKDSIMEPLRYYARVRRKDEAAILSRCCKMAELPESLVGRYPHEVSGGENQRAVIARLLTLRPTLLIADEPTSSLDVLVQAQILELLKRIQKQLAFTMLFISHDLQAIGFMCDQVAVMRNGKIIESGACGQVLSAPRTPYCRELVDNAFRPWRFAS</sequence>
<dbReference type="KEGG" id="dov:DSCO28_24940"/>
<dbReference type="EMBL" id="AP021876">
    <property type="protein sequence ID" value="BBO81928.1"/>
    <property type="molecule type" value="Genomic_DNA"/>
</dbReference>
<protein>
    <recommendedName>
        <fullName evidence="5">ABC transporter domain-containing protein</fullName>
    </recommendedName>
</protein>
<dbReference type="InterPro" id="IPR050319">
    <property type="entry name" value="ABC_transp_ATP-bind"/>
</dbReference>
<keyword evidence="3" id="KW-0547">Nucleotide-binding</keyword>
<dbReference type="GO" id="GO:0016887">
    <property type="term" value="F:ATP hydrolysis activity"/>
    <property type="evidence" value="ECO:0007669"/>
    <property type="project" value="InterPro"/>
</dbReference>
<dbReference type="InterPro" id="IPR027417">
    <property type="entry name" value="P-loop_NTPase"/>
</dbReference>
<proteinExistence type="inferred from homology"/>
<accession>A0A5K7ZI96</accession>
<evidence type="ECO:0000256" key="2">
    <source>
        <dbReference type="ARBA" id="ARBA00022448"/>
    </source>
</evidence>